<dbReference type="Proteomes" id="UP001337655">
    <property type="component" value="Unassembled WGS sequence"/>
</dbReference>
<gene>
    <name evidence="1" type="ORF">LTR77_001583</name>
</gene>
<evidence type="ECO:0008006" key="3">
    <source>
        <dbReference type="Google" id="ProtNLM"/>
    </source>
</evidence>
<keyword evidence="2" id="KW-1185">Reference proteome</keyword>
<dbReference type="AlphaFoldDB" id="A0AAV9PNA9"/>
<protein>
    <recommendedName>
        <fullName evidence="3">BTB domain-containing protein</fullName>
    </recommendedName>
</protein>
<evidence type="ECO:0000313" key="2">
    <source>
        <dbReference type="Proteomes" id="UP001337655"/>
    </source>
</evidence>
<accession>A0AAV9PNA9</accession>
<dbReference type="EMBL" id="JAVRRT010000002">
    <property type="protein sequence ID" value="KAK5174503.1"/>
    <property type="molecule type" value="Genomic_DNA"/>
</dbReference>
<dbReference type="PANTHER" id="PTHR38119">
    <property type="entry name" value="BTB DOMAIN-CONTAINING PROTEIN-RELATED"/>
    <property type="match status" value="1"/>
</dbReference>
<comment type="caution">
    <text evidence="1">The sequence shown here is derived from an EMBL/GenBank/DDBJ whole genome shotgun (WGS) entry which is preliminary data.</text>
</comment>
<evidence type="ECO:0000313" key="1">
    <source>
        <dbReference type="EMBL" id="KAK5174503.1"/>
    </source>
</evidence>
<sequence>MLGQFPTFDDGNVTIRLHTDSTLRLHSQILALHSKWFEANLSKRWTGLREGNSPDAATNQFAYQLRFDEDSALAMYVLESACTEGEFVDGNVQVDEEQMSEAEVELLVGRRAVIKAHYDMFRLMYHVPVHTVYSLENSFVEFFEKDTLAQHQVGMAPVDMLEIAVTYKSSWMFKEAAGHLVGTSNQSWVDAQDRLVELKLGDLFGKKRSEFISKLHSTDSDLFRMSVKASHLGEEPTHAFFRKWLAIKLNTHQGQHFLGDRYSETYRRIAQEKYEGNSVDVEYALGMYLQSLYGTWHSSGDIRKMLGSLHKVARHAKGVVEGIVRSKTEIEGRKPDGCSDLFCALTFVEIKDKELPWMRLVKEGGR</sequence>
<dbReference type="RefSeq" id="XP_064663172.1">
    <property type="nucleotide sequence ID" value="XM_064798845.1"/>
</dbReference>
<proteinExistence type="predicted"/>
<dbReference type="PANTHER" id="PTHR38119:SF2">
    <property type="entry name" value="TRANSCRIPTION FACTOR DOMAIN-CONTAINING PROTEIN"/>
    <property type="match status" value="1"/>
</dbReference>
<dbReference type="GeneID" id="89922931"/>
<reference evidence="1 2" key="1">
    <citation type="submission" date="2023-08" db="EMBL/GenBank/DDBJ databases">
        <title>Black Yeasts Isolated from many extreme environments.</title>
        <authorList>
            <person name="Coleine C."/>
            <person name="Stajich J.E."/>
            <person name="Selbmann L."/>
        </authorList>
    </citation>
    <scope>NUCLEOTIDE SEQUENCE [LARGE SCALE GENOMIC DNA]</scope>
    <source>
        <strain evidence="1 2">CCFEE 5935</strain>
    </source>
</reference>
<organism evidence="1 2">
    <name type="scientific">Saxophila tyrrhenica</name>
    <dbReference type="NCBI Taxonomy" id="1690608"/>
    <lineage>
        <taxon>Eukaryota</taxon>
        <taxon>Fungi</taxon>
        <taxon>Dikarya</taxon>
        <taxon>Ascomycota</taxon>
        <taxon>Pezizomycotina</taxon>
        <taxon>Dothideomycetes</taxon>
        <taxon>Dothideomycetidae</taxon>
        <taxon>Mycosphaerellales</taxon>
        <taxon>Extremaceae</taxon>
        <taxon>Saxophila</taxon>
    </lineage>
</organism>
<name>A0AAV9PNA9_9PEZI</name>